<evidence type="ECO:0000256" key="5">
    <source>
        <dbReference type="ARBA" id="ARBA00022660"/>
    </source>
</evidence>
<comment type="function">
    <text evidence="16">Core subunit of the mitochondrial membrane respiratory chain NADH dehydrogenase (Complex I) which catalyzes electron transfer from NADH through the respiratory chain, using ubiquinone as an electron acceptor. Essential for the catalytic activity and assembly of complex I.</text>
</comment>
<feature type="domain" description="NADH:quinone oxidoreductase/Mrp antiporter transmembrane" evidence="17">
    <location>
        <begin position="136"/>
        <end position="417"/>
    </location>
</feature>
<keyword evidence="11 16" id="KW-0520">NAD</keyword>
<keyword evidence="6 16" id="KW-0812">Transmembrane</keyword>
<dbReference type="EMBL" id="MH700644">
    <property type="protein sequence ID" value="QBM10082.1"/>
    <property type="molecule type" value="Genomic_DNA"/>
</dbReference>
<dbReference type="GO" id="GO:0005743">
    <property type="term" value="C:mitochondrial inner membrane"/>
    <property type="evidence" value="ECO:0007669"/>
    <property type="project" value="UniProtKB-SubCell"/>
</dbReference>
<keyword evidence="12 16" id="KW-0830">Ubiquinone</keyword>
<dbReference type="PANTHER" id="PTHR42829:SF2">
    <property type="entry name" value="NADH-UBIQUINONE OXIDOREDUCTASE CHAIN 5"/>
    <property type="match status" value="1"/>
</dbReference>
<feature type="transmembrane region" description="Helical" evidence="16">
    <location>
        <begin position="455"/>
        <end position="474"/>
    </location>
</feature>
<dbReference type="InterPro" id="IPR018393">
    <property type="entry name" value="NADHpl_OxRdtase_5_subgr"/>
</dbReference>
<accession>A0A482DS37</accession>
<dbReference type="GO" id="GO:0003954">
    <property type="term" value="F:NADH dehydrogenase activity"/>
    <property type="evidence" value="ECO:0007669"/>
    <property type="project" value="TreeGrafter"/>
</dbReference>
<dbReference type="Pfam" id="PF06455">
    <property type="entry name" value="NADH5_C"/>
    <property type="match status" value="1"/>
</dbReference>
<feature type="transmembrane region" description="Helical" evidence="16">
    <location>
        <begin position="372"/>
        <end position="392"/>
    </location>
</feature>
<comment type="similarity">
    <text evidence="16">Belongs to the complex I subunit 5 family.</text>
</comment>
<keyword evidence="9" id="KW-0249">Electron transport</keyword>
<evidence type="ECO:0000256" key="7">
    <source>
        <dbReference type="ARBA" id="ARBA00022792"/>
    </source>
</evidence>
<feature type="transmembrane region" description="Helical" evidence="16">
    <location>
        <begin position="334"/>
        <end position="351"/>
    </location>
</feature>
<feature type="transmembrane region" description="Helical" evidence="16">
    <location>
        <begin position="212"/>
        <end position="230"/>
    </location>
</feature>
<feature type="domain" description="NADH-Ubiquinone oxidoreductase (complex I) chain 5 N-terminal" evidence="18">
    <location>
        <begin position="70"/>
        <end position="120"/>
    </location>
</feature>
<dbReference type="NCBIfam" id="TIGR01974">
    <property type="entry name" value="NDH_I_L"/>
    <property type="match status" value="1"/>
</dbReference>
<comment type="subcellular location">
    <subcellularLocation>
        <location evidence="1">Mitochondrion inner membrane</location>
        <topology evidence="1">Multi-pass membrane protein</topology>
    </subcellularLocation>
</comment>
<feature type="transmembrane region" description="Helical" evidence="16">
    <location>
        <begin position="585"/>
        <end position="604"/>
    </location>
</feature>
<evidence type="ECO:0000256" key="3">
    <source>
        <dbReference type="ARBA" id="ARBA00021096"/>
    </source>
</evidence>
<evidence type="ECO:0000256" key="4">
    <source>
        <dbReference type="ARBA" id="ARBA00022448"/>
    </source>
</evidence>
<feature type="transmembrane region" description="Helical" evidence="16">
    <location>
        <begin position="404"/>
        <end position="425"/>
    </location>
</feature>
<feature type="transmembrane region" description="Helical" evidence="16">
    <location>
        <begin position="6"/>
        <end position="28"/>
    </location>
</feature>
<keyword evidence="10 16" id="KW-1133">Transmembrane helix</keyword>
<keyword evidence="8" id="KW-1278">Translocase</keyword>
<evidence type="ECO:0000259" key="18">
    <source>
        <dbReference type="Pfam" id="PF00662"/>
    </source>
</evidence>
<dbReference type="PRINTS" id="PR01434">
    <property type="entry name" value="NADHDHGNASE5"/>
</dbReference>
<feature type="transmembrane region" description="Helical" evidence="16">
    <location>
        <begin position="86"/>
        <end position="107"/>
    </location>
</feature>
<reference evidence="20" key="1">
    <citation type="submission" date="2018-07" db="EMBL/GenBank/DDBJ databases">
        <title>Mitochondrial genomes of Piranga tanagers.</title>
        <authorList>
            <person name="Campillo L.C."/>
            <person name="Burns K.J."/>
            <person name="Moyle R.G."/>
            <person name="Manthey J.D."/>
        </authorList>
    </citation>
    <scope>NUCLEOTIDE SEQUENCE</scope>
    <source>
        <strain evidence="20">Sdsu2385</strain>
    </source>
</reference>
<evidence type="ECO:0000256" key="10">
    <source>
        <dbReference type="ARBA" id="ARBA00022989"/>
    </source>
</evidence>
<protein>
    <recommendedName>
        <fullName evidence="3 16">NADH-ubiquinone oxidoreductase chain 5</fullName>
        <ecNumber evidence="2 16">7.1.1.2</ecNumber>
    </recommendedName>
</protein>
<dbReference type="InterPro" id="IPR003945">
    <property type="entry name" value="NU5C-like"/>
</dbReference>
<dbReference type="GO" id="GO:0015990">
    <property type="term" value="P:electron transport coupled proton transport"/>
    <property type="evidence" value="ECO:0007669"/>
    <property type="project" value="TreeGrafter"/>
</dbReference>
<dbReference type="RefSeq" id="YP_009590237.1">
    <property type="nucleotide sequence ID" value="NC_041664.1"/>
</dbReference>
<dbReference type="EC" id="7.1.1.2" evidence="2 16"/>
<feature type="transmembrane region" description="Helical" evidence="16">
    <location>
        <begin position="142"/>
        <end position="161"/>
    </location>
</feature>
<organism evidence="20">
    <name type="scientific">Piranga ludoviciana</name>
    <name type="common">Western tanager</name>
    <name type="synonym">Tanagra ludoviciana</name>
    <dbReference type="NCBI Taxonomy" id="63520"/>
    <lineage>
        <taxon>Eukaryota</taxon>
        <taxon>Metazoa</taxon>
        <taxon>Chordata</taxon>
        <taxon>Craniata</taxon>
        <taxon>Vertebrata</taxon>
        <taxon>Euteleostomi</taxon>
        <taxon>Archelosauria</taxon>
        <taxon>Archosauria</taxon>
        <taxon>Dinosauria</taxon>
        <taxon>Saurischia</taxon>
        <taxon>Theropoda</taxon>
        <taxon>Coelurosauria</taxon>
        <taxon>Aves</taxon>
        <taxon>Neognathae</taxon>
        <taxon>Neoaves</taxon>
        <taxon>Telluraves</taxon>
        <taxon>Australaves</taxon>
        <taxon>Passeriformes</taxon>
        <taxon>Cardinalidae</taxon>
        <taxon>Piranga</taxon>
    </lineage>
</organism>
<dbReference type="Pfam" id="PF00361">
    <property type="entry name" value="Proton_antipo_M"/>
    <property type="match status" value="1"/>
</dbReference>
<evidence type="ECO:0000256" key="8">
    <source>
        <dbReference type="ARBA" id="ARBA00022967"/>
    </source>
</evidence>
<dbReference type="GO" id="GO:0008137">
    <property type="term" value="F:NADH dehydrogenase (ubiquinone) activity"/>
    <property type="evidence" value="ECO:0007669"/>
    <property type="project" value="UniProtKB-EC"/>
</dbReference>
<dbReference type="AlphaFoldDB" id="A0A482DS37"/>
<gene>
    <name evidence="20" type="primary">ND5</name>
</gene>
<feature type="transmembrane region" description="Helical" evidence="16">
    <location>
        <begin position="40"/>
        <end position="58"/>
    </location>
</feature>
<evidence type="ECO:0000256" key="12">
    <source>
        <dbReference type="ARBA" id="ARBA00023075"/>
    </source>
</evidence>
<name>A0A482DS37_PIRLU</name>
<dbReference type="InterPro" id="IPR001516">
    <property type="entry name" value="Proton_antipo_N"/>
</dbReference>
<evidence type="ECO:0000256" key="14">
    <source>
        <dbReference type="ARBA" id="ARBA00023136"/>
    </source>
</evidence>
<feature type="domain" description="NADH dehydrogenase subunit 5 C-terminal" evidence="19">
    <location>
        <begin position="423"/>
        <end position="602"/>
    </location>
</feature>
<evidence type="ECO:0000259" key="17">
    <source>
        <dbReference type="Pfam" id="PF00361"/>
    </source>
</evidence>
<dbReference type="GO" id="GO:0042773">
    <property type="term" value="P:ATP synthesis coupled electron transport"/>
    <property type="evidence" value="ECO:0007669"/>
    <property type="project" value="InterPro"/>
</dbReference>
<proteinExistence type="inferred from homology"/>
<dbReference type="GeneID" id="39722663"/>
<evidence type="ECO:0000256" key="1">
    <source>
        <dbReference type="ARBA" id="ARBA00004448"/>
    </source>
</evidence>
<dbReference type="InterPro" id="IPR001750">
    <property type="entry name" value="ND/Mrp_TM"/>
</dbReference>
<dbReference type="CTD" id="4540"/>
<keyword evidence="5" id="KW-0679">Respiratory chain</keyword>
<evidence type="ECO:0000256" key="15">
    <source>
        <dbReference type="ARBA" id="ARBA00049551"/>
    </source>
</evidence>
<evidence type="ECO:0000256" key="13">
    <source>
        <dbReference type="ARBA" id="ARBA00023128"/>
    </source>
</evidence>
<geneLocation type="mitochondrion" evidence="20"/>
<comment type="catalytic activity">
    <reaction evidence="15 16">
        <text>a ubiquinone + NADH + 5 H(+)(in) = a ubiquinol + NAD(+) + 4 H(+)(out)</text>
        <dbReference type="Rhea" id="RHEA:29091"/>
        <dbReference type="Rhea" id="RHEA-COMP:9565"/>
        <dbReference type="Rhea" id="RHEA-COMP:9566"/>
        <dbReference type="ChEBI" id="CHEBI:15378"/>
        <dbReference type="ChEBI" id="CHEBI:16389"/>
        <dbReference type="ChEBI" id="CHEBI:17976"/>
        <dbReference type="ChEBI" id="CHEBI:57540"/>
        <dbReference type="ChEBI" id="CHEBI:57945"/>
        <dbReference type="EC" id="7.1.1.2"/>
    </reaction>
</comment>
<sequence>MDLSLILNTSMLLTLAVLSTPILFPLLSNNLKNTPNTITNTVKASFLISLIPMTIYIHSGTESLTSLWEWKFIMNFKIPISLKMDFYSLTFFPIALFVSWSILQFATWYMASDPYITKFFTYLLFFLIAMLILIIANNLFVLFIGWEGVGIMSFLLISWWYGRAEANTAALQAVLYNRVGDIGLILCMAWLASATNTWEIQQLPTSPQTPTLPLLGLILAATGKSAQFGLHPWLPAAMEGPTPVSALLHSSTMVVAGIFLLIRTHPLFNNNQTAMTLCLCLGALSTLFAATCALTQNDIKKIIAFSTSSQLGLMMVTIGLNLPELAFLHISTHAFFKAMLFLCSGSIIHSLNGEQDIRKMGGLQKMLPTTTACLTIGNLALMGTPFLAGFYSKDQIIESLNTSYLNTWALVLTLLATSFTAVYTIRMTTLVQTGSVRIPPLTPMNENNPAVTSPITRLALGSILAGFLITSFIIPTKTPPMTMPLYIKMTALIVTALGIALALEISKMTQTLILTKQTSFSNFSTSLGYFNPLTHRLSMTNLLSGGQNIASHLIDLSWYKMLGPEGLAKLQLTATKTATTLHSGLIKAYLGSFALSILIILMSSY</sequence>
<feature type="transmembrane region" description="Helical" evidence="16">
    <location>
        <begin position="302"/>
        <end position="322"/>
    </location>
</feature>
<dbReference type="Pfam" id="PF00662">
    <property type="entry name" value="Proton_antipo_N"/>
    <property type="match status" value="1"/>
</dbReference>
<dbReference type="InterPro" id="IPR010934">
    <property type="entry name" value="NADH_DH_su5_C"/>
</dbReference>
<feature type="transmembrane region" description="Helical" evidence="16">
    <location>
        <begin position="119"/>
        <end position="136"/>
    </location>
</feature>
<evidence type="ECO:0000259" key="19">
    <source>
        <dbReference type="Pfam" id="PF06455"/>
    </source>
</evidence>
<evidence type="ECO:0000256" key="2">
    <source>
        <dbReference type="ARBA" id="ARBA00012944"/>
    </source>
</evidence>
<evidence type="ECO:0000256" key="6">
    <source>
        <dbReference type="ARBA" id="ARBA00022692"/>
    </source>
</evidence>
<feature type="transmembrane region" description="Helical" evidence="16">
    <location>
        <begin position="242"/>
        <end position="262"/>
    </location>
</feature>
<evidence type="ECO:0000256" key="11">
    <source>
        <dbReference type="ARBA" id="ARBA00023027"/>
    </source>
</evidence>
<feature type="transmembrane region" description="Helical" evidence="16">
    <location>
        <begin position="274"/>
        <end position="295"/>
    </location>
</feature>
<keyword evidence="7" id="KW-0999">Mitochondrion inner membrane</keyword>
<keyword evidence="13 16" id="KW-0496">Mitochondrion</keyword>
<keyword evidence="14 16" id="KW-0472">Membrane</keyword>
<feature type="transmembrane region" description="Helical" evidence="16">
    <location>
        <begin position="486"/>
        <end position="506"/>
    </location>
</feature>
<evidence type="ECO:0000256" key="16">
    <source>
        <dbReference type="RuleBase" id="RU003404"/>
    </source>
</evidence>
<evidence type="ECO:0000256" key="9">
    <source>
        <dbReference type="ARBA" id="ARBA00022982"/>
    </source>
</evidence>
<evidence type="ECO:0000313" key="20">
    <source>
        <dbReference type="EMBL" id="QBM10082.1"/>
    </source>
</evidence>
<dbReference type="PANTHER" id="PTHR42829">
    <property type="entry name" value="NADH-UBIQUINONE OXIDOREDUCTASE CHAIN 5"/>
    <property type="match status" value="1"/>
</dbReference>
<feature type="transmembrane region" description="Helical" evidence="16">
    <location>
        <begin position="173"/>
        <end position="192"/>
    </location>
</feature>
<keyword evidence="4 16" id="KW-0813">Transport</keyword>